<accession>A0A6A6S928</accession>
<evidence type="ECO:0000256" key="1">
    <source>
        <dbReference type="SAM" id="MobiDB-lite"/>
    </source>
</evidence>
<name>A0A6A6S928_9PLEO</name>
<organism evidence="2 3">
    <name type="scientific">Massarina eburnea CBS 473.64</name>
    <dbReference type="NCBI Taxonomy" id="1395130"/>
    <lineage>
        <taxon>Eukaryota</taxon>
        <taxon>Fungi</taxon>
        <taxon>Dikarya</taxon>
        <taxon>Ascomycota</taxon>
        <taxon>Pezizomycotina</taxon>
        <taxon>Dothideomycetes</taxon>
        <taxon>Pleosporomycetidae</taxon>
        <taxon>Pleosporales</taxon>
        <taxon>Massarineae</taxon>
        <taxon>Massarinaceae</taxon>
        <taxon>Massarina</taxon>
    </lineage>
</organism>
<evidence type="ECO:0000313" key="2">
    <source>
        <dbReference type="EMBL" id="KAF2644225.1"/>
    </source>
</evidence>
<evidence type="ECO:0000313" key="3">
    <source>
        <dbReference type="Proteomes" id="UP000799753"/>
    </source>
</evidence>
<keyword evidence="3" id="KW-1185">Reference proteome</keyword>
<sequence length="159" mass="17617">MCQSHANPHLSRLLSPEPSLFYHLTQQLTEPVHWAGYPLLATIRGSRKPKTKLVWGRGEEISQLPCYVARDGCVTVDVWRQDDTGISNEDGLGRSRECCTTRNGPDERSLGYFRSDGVHAQPRRPTSLSLSNTIAPDVFHDGPNSPPERLTGKPSGIVL</sequence>
<reference evidence="2" key="1">
    <citation type="journal article" date="2020" name="Stud. Mycol.">
        <title>101 Dothideomycetes genomes: a test case for predicting lifestyles and emergence of pathogens.</title>
        <authorList>
            <person name="Haridas S."/>
            <person name="Albert R."/>
            <person name="Binder M."/>
            <person name="Bloem J."/>
            <person name="Labutti K."/>
            <person name="Salamov A."/>
            <person name="Andreopoulos B."/>
            <person name="Baker S."/>
            <person name="Barry K."/>
            <person name="Bills G."/>
            <person name="Bluhm B."/>
            <person name="Cannon C."/>
            <person name="Castanera R."/>
            <person name="Culley D."/>
            <person name="Daum C."/>
            <person name="Ezra D."/>
            <person name="Gonzalez J."/>
            <person name="Henrissat B."/>
            <person name="Kuo A."/>
            <person name="Liang C."/>
            <person name="Lipzen A."/>
            <person name="Lutzoni F."/>
            <person name="Magnuson J."/>
            <person name="Mondo S."/>
            <person name="Nolan M."/>
            <person name="Ohm R."/>
            <person name="Pangilinan J."/>
            <person name="Park H.-J."/>
            <person name="Ramirez L."/>
            <person name="Alfaro M."/>
            <person name="Sun H."/>
            <person name="Tritt A."/>
            <person name="Yoshinaga Y."/>
            <person name="Zwiers L.-H."/>
            <person name="Turgeon B."/>
            <person name="Goodwin S."/>
            <person name="Spatafora J."/>
            <person name="Crous P."/>
            <person name="Grigoriev I."/>
        </authorList>
    </citation>
    <scope>NUCLEOTIDE SEQUENCE</scope>
    <source>
        <strain evidence="2">CBS 473.64</strain>
    </source>
</reference>
<dbReference type="AlphaFoldDB" id="A0A6A6S928"/>
<proteinExistence type="predicted"/>
<gene>
    <name evidence="2" type="ORF">P280DRAFT_477626</name>
</gene>
<dbReference type="EMBL" id="MU006779">
    <property type="protein sequence ID" value="KAF2644225.1"/>
    <property type="molecule type" value="Genomic_DNA"/>
</dbReference>
<dbReference type="Proteomes" id="UP000799753">
    <property type="component" value="Unassembled WGS sequence"/>
</dbReference>
<protein>
    <submittedName>
        <fullName evidence="2">Uncharacterized protein</fullName>
    </submittedName>
</protein>
<feature type="compositionally biased region" description="Polar residues" evidence="1">
    <location>
        <begin position="124"/>
        <end position="134"/>
    </location>
</feature>
<feature type="region of interest" description="Disordered" evidence="1">
    <location>
        <begin position="110"/>
        <end position="159"/>
    </location>
</feature>